<dbReference type="SUPFAM" id="SSF51735">
    <property type="entry name" value="NAD(P)-binding Rossmann-fold domains"/>
    <property type="match status" value="1"/>
</dbReference>
<dbReference type="SUPFAM" id="SSF53223">
    <property type="entry name" value="Aminoacid dehydrogenase-like, N-terminal domain"/>
    <property type="match status" value="1"/>
</dbReference>
<dbReference type="EC" id="3.5.4.9" evidence="11"/>
<keyword evidence="7 11" id="KW-0560">Oxidoreductase</keyword>
<dbReference type="PANTHER" id="PTHR48099">
    <property type="entry name" value="C-1-TETRAHYDROFOLATE SYNTHASE, CYTOPLASMIC-RELATED"/>
    <property type="match status" value="1"/>
</dbReference>
<comment type="catalytic activity">
    <reaction evidence="11">
        <text>(6R)-5,10-methylene-5,6,7,8-tetrahydrofolate + NADP(+) = (6R)-5,10-methenyltetrahydrofolate + NADPH</text>
        <dbReference type="Rhea" id="RHEA:22812"/>
        <dbReference type="ChEBI" id="CHEBI:15636"/>
        <dbReference type="ChEBI" id="CHEBI:57455"/>
        <dbReference type="ChEBI" id="CHEBI:57783"/>
        <dbReference type="ChEBI" id="CHEBI:58349"/>
        <dbReference type="EC" id="1.5.1.5"/>
    </reaction>
</comment>
<evidence type="ECO:0000259" key="12">
    <source>
        <dbReference type="Pfam" id="PF00763"/>
    </source>
</evidence>
<dbReference type="InterPro" id="IPR000672">
    <property type="entry name" value="THF_DH/CycHdrlase"/>
</dbReference>
<dbReference type="InterPro" id="IPR020630">
    <property type="entry name" value="THF_DH/CycHdrlase_cat_dom"/>
</dbReference>
<evidence type="ECO:0000256" key="3">
    <source>
        <dbReference type="ARBA" id="ARBA00022605"/>
    </source>
</evidence>
<evidence type="ECO:0000256" key="7">
    <source>
        <dbReference type="ARBA" id="ARBA00023002"/>
    </source>
</evidence>
<dbReference type="Proteomes" id="UP000729290">
    <property type="component" value="Unassembled WGS sequence"/>
</dbReference>
<dbReference type="HAMAP" id="MF_01576">
    <property type="entry name" value="THF_DHG_CYH"/>
    <property type="match status" value="1"/>
</dbReference>
<dbReference type="InterPro" id="IPR046346">
    <property type="entry name" value="Aminoacid_DH-like_N_sf"/>
</dbReference>
<evidence type="ECO:0000259" key="13">
    <source>
        <dbReference type="Pfam" id="PF02882"/>
    </source>
</evidence>
<dbReference type="EC" id="1.5.1.5" evidence="11"/>
<organism evidence="14 15">
    <name type="scientific">Anaerotignum lactatifermentans</name>
    <dbReference type="NCBI Taxonomy" id="160404"/>
    <lineage>
        <taxon>Bacteria</taxon>
        <taxon>Bacillati</taxon>
        <taxon>Bacillota</taxon>
        <taxon>Clostridia</taxon>
        <taxon>Lachnospirales</taxon>
        <taxon>Anaerotignaceae</taxon>
        <taxon>Anaerotignum</taxon>
    </lineage>
</organism>
<dbReference type="PANTHER" id="PTHR48099:SF5">
    <property type="entry name" value="C-1-TETRAHYDROFOLATE SYNTHASE, CYTOPLASMIC"/>
    <property type="match status" value="1"/>
</dbReference>
<feature type="domain" description="Tetrahydrofolate dehydrogenase/cyclohydrolase catalytic" evidence="12">
    <location>
        <begin position="6"/>
        <end position="120"/>
    </location>
</feature>
<evidence type="ECO:0000256" key="2">
    <source>
        <dbReference type="ARBA" id="ARBA00022563"/>
    </source>
</evidence>
<feature type="domain" description="Tetrahydrofolate dehydrogenase/cyclohydrolase NAD(P)-binding" evidence="13">
    <location>
        <begin position="139"/>
        <end position="281"/>
    </location>
</feature>
<dbReference type="Pfam" id="PF00763">
    <property type="entry name" value="THF_DHG_CYH"/>
    <property type="match status" value="1"/>
</dbReference>
<comment type="similarity">
    <text evidence="11">Belongs to the tetrahydrofolate dehydrogenase/cyclohydrolase family.</text>
</comment>
<comment type="function">
    <text evidence="11">Catalyzes the oxidation of 5,10-methylenetetrahydrofolate to 5,10-methenyltetrahydrofolate and then the hydrolysis of 5,10-methenyltetrahydrofolate to 10-formyltetrahydrofolate.</text>
</comment>
<comment type="subunit">
    <text evidence="11">Homodimer.</text>
</comment>
<feature type="binding site" evidence="11">
    <location>
        <begin position="165"/>
        <end position="167"/>
    </location>
    <ligand>
        <name>NADP(+)</name>
        <dbReference type="ChEBI" id="CHEBI:58349"/>
    </ligand>
</feature>
<dbReference type="InterPro" id="IPR036291">
    <property type="entry name" value="NAD(P)-bd_dom_sf"/>
</dbReference>
<evidence type="ECO:0000313" key="15">
    <source>
        <dbReference type="Proteomes" id="UP000729290"/>
    </source>
</evidence>
<comment type="catalytic activity">
    <reaction evidence="11">
        <text>(6R)-5,10-methenyltetrahydrofolate + H2O = (6R)-10-formyltetrahydrofolate + H(+)</text>
        <dbReference type="Rhea" id="RHEA:23700"/>
        <dbReference type="ChEBI" id="CHEBI:15377"/>
        <dbReference type="ChEBI" id="CHEBI:15378"/>
        <dbReference type="ChEBI" id="CHEBI:57455"/>
        <dbReference type="ChEBI" id="CHEBI:195366"/>
        <dbReference type="EC" id="3.5.4.9"/>
    </reaction>
</comment>
<keyword evidence="5 11" id="KW-0378">Hydrolase</keyword>
<evidence type="ECO:0000256" key="4">
    <source>
        <dbReference type="ARBA" id="ARBA00022755"/>
    </source>
</evidence>
<evidence type="ECO:0000313" key="14">
    <source>
        <dbReference type="EMBL" id="MBM6878213.1"/>
    </source>
</evidence>
<keyword evidence="8 11" id="KW-0368">Histidine biosynthesis</keyword>
<dbReference type="InterPro" id="IPR020631">
    <property type="entry name" value="THF_DH/CycHdrlase_NAD-bd_dom"/>
</dbReference>
<evidence type="ECO:0000256" key="6">
    <source>
        <dbReference type="ARBA" id="ARBA00022857"/>
    </source>
</evidence>
<evidence type="ECO:0000256" key="5">
    <source>
        <dbReference type="ARBA" id="ARBA00022801"/>
    </source>
</evidence>
<comment type="caution">
    <text evidence="14">The sequence shown here is derived from an EMBL/GenBank/DDBJ whole genome shotgun (WGS) entry which is preliminary data.</text>
</comment>
<proteinExistence type="inferred from homology"/>
<gene>
    <name evidence="11 14" type="primary">folD</name>
    <name evidence="14" type="ORF">H9X83_08590</name>
</gene>
<evidence type="ECO:0000256" key="10">
    <source>
        <dbReference type="ARBA" id="ARBA00023268"/>
    </source>
</evidence>
<dbReference type="Gene3D" id="3.40.50.720">
    <property type="entry name" value="NAD(P)-binding Rossmann-like Domain"/>
    <property type="match status" value="1"/>
</dbReference>
<accession>A0ABS2GCE8</accession>
<keyword evidence="15" id="KW-1185">Reference proteome</keyword>
<protein>
    <recommendedName>
        <fullName evidence="11">Bifunctional protein FolD</fullName>
    </recommendedName>
    <domain>
        <recommendedName>
            <fullName evidence="11">Methylenetetrahydrofolate dehydrogenase</fullName>
            <ecNumber evidence="11">1.5.1.5</ecNumber>
        </recommendedName>
    </domain>
    <domain>
        <recommendedName>
            <fullName evidence="11">Methenyltetrahydrofolate cyclohydrolase</fullName>
            <ecNumber evidence="11">3.5.4.9</ecNumber>
        </recommendedName>
    </domain>
</protein>
<keyword evidence="10 11" id="KW-0511">Multifunctional enzyme</keyword>
<dbReference type="Gene3D" id="3.40.50.10860">
    <property type="entry name" value="Leucine Dehydrogenase, chain A, domain 1"/>
    <property type="match status" value="1"/>
</dbReference>
<keyword evidence="6 11" id="KW-0521">NADP</keyword>
<evidence type="ECO:0000256" key="8">
    <source>
        <dbReference type="ARBA" id="ARBA00023102"/>
    </source>
</evidence>
<dbReference type="NCBIfam" id="NF010783">
    <property type="entry name" value="PRK14186.1"/>
    <property type="match status" value="1"/>
</dbReference>
<reference evidence="14 15" key="1">
    <citation type="journal article" date="2021" name="Sci. Rep.">
        <title>The distribution of antibiotic resistance genes in chicken gut microbiota commensals.</title>
        <authorList>
            <person name="Juricova H."/>
            <person name="Matiasovicova J."/>
            <person name="Kubasova T."/>
            <person name="Cejkova D."/>
            <person name="Rychlik I."/>
        </authorList>
    </citation>
    <scope>NUCLEOTIDE SEQUENCE [LARGE SCALE GENOMIC DNA]</scope>
    <source>
        <strain evidence="14 15">An431b</strain>
    </source>
</reference>
<name>A0ABS2GCE8_9FIRM</name>
<evidence type="ECO:0000256" key="9">
    <source>
        <dbReference type="ARBA" id="ARBA00023167"/>
    </source>
</evidence>
<comment type="caution">
    <text evidence="11">Lacks conserved residue(s) required for the propagation of feature annotation.</text>
</comment>
<dbReference type="Pfam" id="PF02882">
    <property type="entry name" value="THF_DHG_CYH_C"/>
    <property type="match status" value="1"/>
</dbReference>
<dbReference type="PRINTS" id="PR00085">
    <property type="entry name" value="THFDHDRGNASE"/>
</dbReference>
<keyword evidence="2 11" id="KW-0554">One-carbon metabolism</keyword>
<dbReference type="RefSeq" id="WP_205133887.1">
    <property type="nucleotide sequence ID" value="NZ_JACSNT010000010.1"/>
</dbReference>
<keyword evidence="4 11" id="KW-0658">Purine biosynthesis</keyword>
<evidence type="ECO:0000256" key="1">
    <source>
        <dbReference type="ARBA" id="ARBA00004777"/>
    </source>
</evidence>
<dbReference type="EMBL" id="JACSNV010000011">
    <property type="protein sequence ID" value="MBM6878213.1"/>
    <property type="molecule type" value="Genomic_DNA"/>
</dbReference>
<comment type="pathway">
    <text evidence="1 11">One-carbon metabolism; tetrahydrofolate interconversion.</text>
</comment>
<dbReference type="CDD" id="cd01080">
    <property type="entry name" value="NAD_bind_m-THF_DH_Cyclohyd"/>
    <property type="match status" value="1"/>
</dbReference>
<keyword evidence="9 11" id="KW-0486">Methionine biosynthesis</keyword>
<evidence type="ECO:0000256" key="11">
    <source>
        <dbReference type="HAMAP-Rule" id="MF_01576"/>
    </source>
</evidence>
<sequence>MKAHRIDGKAISDQIKEEAALEAQELQRQGITPCLAVVLVGNDPASMVYVNNKKKACEKVGIQSRSYELPEDTEEEALLKLVEELNMDKSVHGVLVQLPLPPQINEEKVILAIDHKKDVDCFHPLNVGLLQTGQKGFVPCTPAGVLELIERSGYTIEGKQCVVIGRSHNVGKPIAMLLLQKNGTVTICHSRTRDLKEICKDADIIVSAVGKLHTVTKDMVKDGAVVIDVGMNRNENGKLCGDVDFDEVCEVAGAVSPVPGGVGLMTVAMLMKNCITAAKLQNGLM</sequence>
<keyword evidence="3 11" id="KW-0028">Amino-acid biosynthesis</keyword>